<evidence type="ECO:0000313" key="1">
    <source>
        <dbReference type="EMBL" id="PPK74893.1"/>
    </source>
</evidence>
<name>A0A2S6HBX3_9GAMM</name>
<organism evidence="1 2">
    <name type="scientific">Methylobacter tundripaludum</name>
    <dbReference type="NCBI Taxonomy" id="173365"/>
    <lineage>
        <taxon>Bacteria</taxon>
        <taxon>Pseudomonadati</taxon>
        <taxon>Pseudomonadota</taxon>
        <taxon>Gammaproteobacteria</taxon>
        <taxon>Methylococcales</taxon>
        <taxon>Methylococcaceae</taxon>
        <taxon>Methylobacter</taxon>
    </lineage>
</organism>
<sequence length="35" mass="3829">MKEIVNSGHTVIVLMSGISTAWDEQTQPLLDAEKS</sequence>
<dbReference type="AlphaFoldDB" id="A0A2S6HBX3"/>
<proteinExistence type="predicted"/>
<accession>A0A2S6HBX3</accession>
<protein>
    <submittedName>
        <fullName evidence="1">Uncharacterized protein</fullName>
    </submittedName>
</protein>
<evidence type="ECO:0000313" key="2">
    <source>
        <dbReference type="Proteomes" id="UP000240010"/>
    </source>
</evidence>
<dbReference type="EMBL" id="PTIZ01000007">
    <property type="protein sequence ID" value="PPK74893.1"/>
    <property type="molecule type" value="Genomic_DNA"/>
</dbReference>
<reference evidence="1 2" key="1">
    <citation type="submission" date="2018-02" db="EMBL/GenBank/DDBJ databases">
        <title>Subsurface microbial communities from deep shales in Ohio and West Virginia, USA.</title>
        <authorList>
            <person name="Wrighton K."/>
        </authorList>
    </citation>
    <scope>NUCLEOTIDE SEQUENCE [LARGE SCALE GENOMIC DNA]</scope>
    <source>
        <strain evidence="1 2">OWC-DMM</strain>
    </source>
</reference>
<gene>
    <name evidence="1" type="ORF">B0F87_107136</name>
</gene>
<dbReference type="Proteomes" id="UP000240010">
    <property type="component" value="Unassembled WGS sequence"/>
</dbReference>
<comment type="caution">
    <text evidence="1">The sequence shown here is derived from an EMBL/GenBank/DDBJ whole genome shotgun (WGS) entry which is preliminary data.</text>
</comment>